<keyword evidence="3" id="KW-0813">Transport</keyword>
<feature type="compositionally biased region" description="Basic residues" evidence="11">
    <location>
        <begin position="977"/>
        <end position="986"/>
    </location>
</feature>
<feature type="compositionally biased region" description="Low complexity" evidence="11">
    <location>
        <begin position="161"/>
        <end position="193"/>
    </location>
</feature>
<feature type="region of interest" description="Disordered" evidence="11">
    <location>
        <begin position="355"/>
        <end position="431"/>
    </location>
</feature>
<feature type="region of interest" description="Disordered" evidence="11">
    <location>
        <begin position="452"/>
        <end position="471"/>
    </location>
</feature>
<feature type="compositionally biased region" description="Polar residues" evidence="11">
    <location>
        <begin position="1314"/>
        <end position="1334"/>
    </location>
</feature>
<evidence type="ECO:0000256" key="1">
    <source>
        <dbReference type="ARBA" id="ARBA00004567"/>
    </source>
</evidence>
<name>A0A0D9XX77_9ORYZ</name>
<comment type="subcellular location">
    <subcellularLocation>
        <location evidence="1">Nucleus</location>
        <location evidence="1">Nuclear pore complex</location>
    </subcellularLocation>
</comment>
<protein>
    <recommendedName>
        <fullName evidence="10">Nucleoporin autopeptidase</fullName>
    </recommendedName>
</protein>
<feature type="region of interest" description="Disordered" evidence="11">
    <location>
        <begin position="941"/>
        <end position="998"/>
    </location>
</feature>
<feature type="compositionally biased region" description="Basic residues" evidence="11">
    <location>
        <begin position="943"/>
        <end position="954"/>
    </location>
</feature>
<comment type="similarity">
    <text evidence="2">Belongs to the nucleoporin GLFG family.</text>
</comment>
<feature type="compositionally biased region" description="Low complexity" evidence="11">
    <location>
        <begin position="452"/>
        <end position="470"/>
    </location>
</feature>
<dbReference type="PANTHER" id="PTHR23198">
    <property type="entry name" value="NUCLEOPORIN"/>
    <property type="match status" value="1"/>
</dbReference>
<feature type="compositionally biased region" description="Polar residues" evidence="11">
    <location>
        <begin position="140"/>
        <end position="150"/>
    </location>
</feature>
<feature type="compositionally biased region" description="Pro residues" evidence="11">
    <location>
        <begin position="383"/>
        <end position="393"/>
    </location>
</feature>
<dbReference type="PANTHER" id="PTHR23198:SF6">
    <property type="entry name" value="NUCLEAR PORE COMPLEX PROTEIN NUP98-NUP96"/>
    <property type="match status" value="1"/>
</dbReference>
<feature type="compositionally biased region" description="Low complexity" evidence="11">
    <location>
        <begin position="394"/>
        <end position="431"/>
    </location>
</feature>
<dbReference type="InterPro" id="IPR037665">
    <property type="entry name" value="Nucleoporin_S59-like"/>
</dbReference>
<feature type="region of interest" description="Disordered" evidence="11">
    <location>
        <begin position="272"/>
        <end position="338"/>
    </location>
</feature>
<feature type="compositionally biased region" description="Polar residues" evidence="11">
    <location>
        <begin position="1581"/>
        <end position="1593"/>
    </location>
</feature>
<accession>A0A0D9XX77</accession>
<dbReference type="InterPro" id="IPR007230">
    <property type="entry name" value="Nup98_auto-Pept-S59_dom"/>
</dbReference>
<keyword evidence="5" id="KW-0653">Protein transport</keyword>
<dbReference type="GO" id="GO:0003723">
    <property type="term" value="F:RNA binding"/>
    <property type="evidence" value="ECO:0007669"/>
    <property type="project" value="TreeGrafter"/>
</dbReference>
<feature type="compositionally biased region" description="Low complexity" evidence="11">
    <location>
        <begin position="272"/>
        <end position="296"/>
    </location>
</feature>
<evidence type="ECO:0000256" key="8">
    <source>
        <dbReference type="ARBA" id="ARBA00023242"/>
    </source>
</evidence>
<evidence type="ECO:0000256" key="2">
    <source>
        <dbReference type="ARBA" id="ARBA00008926"/>
    </source>
</evidence>
<evidence type="ECO:0000256" key="10">
    <source>
        <dbReference type="ARBA" id="ARBA00082956"/>
    </source>
</evidence>
<feature type="domain" description="Peptidase S59" evidence="12">
    <location>
        <begin position="1812"/>
        <end position="1954"/>
    </location>
</feature>
<feature type="compositionally biased region" description="Basic and acidic residues" evidence="11">
    <location>
        <begin position="1780"/>
        <end position="1789"/>
    </location>
</feature>
<dbReference type="Gramene" id="LPERR12G03740.2">
    <property type="protein sequence ID" value="LPERR12G03740.2"/>
    <property type="gene ID" value="LPERR12G03740"/>
</dbReference>
<reference evidence="14" key="2">
    <citation type="submission" date="2013-12" db="EMBL/GenBank/DDBJ databases">
        <authorList>
            <person name="Yu Y."/>
            <person name="Lee S."/>
            <person name="de Baynast K."/>
            <person name="Wissotski M."/>
            <person name="Liu L."/>
            <person name="Talag J."/>
            <person name="Goicoechea J."/>
            <person name="Angelova A."/>
            <person name="Jetty R."/>
            <person name="Kudrna D."/>
            <person name="Golser W."/>
            <person name="Rivera L."/>
            <person name="Zhang J."/>
            <person name="Wing R."/>
        </authorList>
    </citation>
    <scope>NUCLEOTIDE SEQUENCE</scope>
</reference>
<dbReference type="InterPro" id="IPR036903">
    <property type="entry name" value="Nup98_auto-Pept-S59_dom_sf"/>
</dbReference>
<feature type="compositionally biased region" description="Polar residues" evidence="11">
    <location>
        <begin position="1014"/>
        <end position="1053"/>
    </location>
</feature>
<feature type="compositionally biased region" description="Polar residues" evidence="11">
    <location>
        <begin position="1342"/>
        <end position="1358"/>
    </location>
</feature>
<feature type="region of interest" description="Disordered" evidence="11">
    <location>
        <begin position="140"/>
        <end position="194"/>
    </location>
</feature>
<feature type="region of interest" description="Disordered" evidence="11">
    <location>
        <begin position="1770"/>
        <end position="1800"/>
    </location>
</feature>
<evidence type="ECO:0000256" key="6">
    <source>
        <dbReference type="ARBA" id="ARBA00023010"/>
    </source>
</evidence>
<dbReference type="GO" id="GO:0008139">
    <property type="term" value="F:nuclear localization sequence binding"/>
    <property type="evidence" value="ECO:0007669"/>
    <property type="project" value="TreeGrafter"/>
</dbReference>
<feature type="compositionally biased region" description="Polar residues" evidence="11">
    <location>
        <begin position="49"/>
        <end position="109"/>
    </location>
</feature>
<evidence type="ECO:0000256" key="5">
    <source>
        <dbReference type="ARBA" id="ARBA00022927"/>
    </source>
</evidence>
<dbReference type="eggNOG" id="KOG0845">
    <property type="taxonomic scope" value="Eukaryota"/>
</dbReference>
<keyword evidence="6" id="KW-0811">Translocation</keyword>
<evidence type="ECO:0000256" key="4">
    <source>
        <dbReference type="ARBA" id="ARBA00022816"/>
    </source>
</evidence>
<organism evidence="13 14">
    <name type="scientific">Leersia perrieri</name>
    <dbReference type="NCBI Taxonomy" id="77586"/>
    <lineage>
        <taxon>Eukaryota</taxon>
        <taxon>Viridiplantae</taxon>
        <taxon>Streptophyta</taxon>
        <taxon>Embryophyta</taxon>
        <taxon>Tracheophyta</taxon>
        <taxon>Spermatophyta</taxon>
        <taxon>Magnoliopsida</taxon>
        <taxon>Liliopsida</taxon>
        <taxon>Poales</taxon>
        <taxon>Poaceae</taxon>
        <taxon>BOP clade</taxon>
        <taxon>Oryzoideae</taxon>
        <taxon>Oryzeae</taxon>
        <taxon>Oryzinae</taxon>
        <taxon>Leersia</taxon>
    </lineage>
</organism>
<feature type="domain" description="Peptidase S59" evidence="12">
    <location>
        <begin position="795"/>
        <end position="937"/>
    </location>
</feature>
<dbReference type="Pfam" id="PF21240">
    <property type="entry name" value="Nup98_GLEBS"/>
    <property type="match status" value="1"/>
</dbReference>
<feature type="region of interest" description="Disordered" evidence="11">
    <location>
        <begin position="1310"/>
        <end position="1428"/>
    </location>
</feature>
<proteinExistence type="inferred from homology"/>
<feature type="compositionally biased region" description="Polar residues" evidence="11">
    <location>
        <begin position="1395"/>
        <end position="1428"/>
    </location>
</feature>
<dbReference type="GO" id="GO:0051028">
    <property type="term" value="P:mRNA transport"/>
    <property type="evidence" value="ECO:0007669"/>
    <property type="project" value="UniProtKB-KW"/>
</dbReference>
<evidence type="ECO:0000256" key="11">
    <source>
        <dbReference type="SAM" id="MobiDB-lite"/>
    </source>
</evidence>
<evidence type="ECO:0000256" key="7">
    <source>
        <dbReference type="ARBA" id="ARBA00023132"/>
    </source>
</evidence>
<feature type="compositionally biased region" description="Basic and acidic residues" evidence="11">
    <location>
        <begin position="1372"/>
        <end position="1390"/>
    </location>
</feature>
<feature type="region of interest" description="Disordered" evidence="11">
    <location>
        <begin position="485"/>
        <end position="504"/>
    </location>
</feature>
<dbReference type="SUPFAM" id="SSF82215">
    <property type="entry name" value="C-terminal autoproteolytic domain of nucleoporin nup98"/>
    <property type="match status" value="2"/>
</dbReference>
<dbReference type="GO" id="GO:0017056">
    <property type="term" value="F:structural constituent of nuclear pore"/>
    <property type="evidence" value="ECO:0007669"/>
    <property type="project" value="InterPro"/>
</dbReference>
<feature type="compositionally biased region" description="Polar residues" evidence="11">
    <location>
        <begin position="1790"/>
        <end position="1800"/>
    </location>
</feature>
<feature type="compositionally biased region" description="Polar residues" evidence="11">
    <location>
        <begin position="1"/>
        <end position="40"/>
    </location>
</feature>
<reference evidence="13" key="3">
    <citation type="submission" date="2015-04" db="UniProtKB">
        <authorList>
            <consortium name="EnsemblPlants"/>
        </authorList>
    </citation>
    <scope>IDENTIFICATION</scope>
</reference>
<dbReference type="Pfam" id="PF04096">
    <property type="entry name" value="Nucleoporin2"/>
    <property type="match status" value="2"/>
</dbReference>
<evidence type="ECO:0000313" key="13">
    <source>
        <dbReference type="EnsemblPlants" id="LPERR12G03740.2"/>
    </source>
</evidence>
<feature type="compositionally biased region" description="Polar residues" evidence="11">
    <location>
        <begin position="1061"/>
        <end position="1104"/>
    </location>
</feature>
<keyword evidence="8" id="KW-0539">Nucleus</keyword>
<keyword evidence="4" id="KW-0509">mRNA transport</keyword>
<dbReference type="GO" id="GO:0006606">
    <property type="term" value="P:protein import into nucleus"/>
    <property type="evidence" value="ECO:0007669"/>
    <property type="project" value="TreeGrafter"/>
</dbReference>
<feature type="compositionally biased region" description="Polar residues" evidence="11">
    <location>
        <begin position="1600"/>
        <end position="1616"/>
    </location>
</feature>
<dbReference type="STRING" id="77586.A0A0D9XX77"/>
<feature type="region of interest" description="Disordered" evidence="11">
    <location>
        <begin position="1552"/>
        <end position="1616"/>
    </location>
</feature>
<dbReference type="Proteomes" id="UP000032180">
    <property type="component" value="Chromosome 12"/>
</dbReference>
<feature type="compositionally biased region" description="Basic and acidic residues" evidence="11">
    <location>
        <begin position="355"/>
        <end position="368"/>
    </location>
</feature>
<dbReference type="PROSITE" id="PS51434">
    <property type="entry name" value="NUP_C"/>
    <property type="match status" value="2"/>
</dbReference>
<dbReference type="Gene3D" id="1.10.10.2360">
    <property type="match status" value="2"/>
</dbReference>
<dbReference type="GO" id="GO:0006405">
    <property type="term" value="P:RNA export from nucleus"/>
    <property type="evidence" value="ECO:0007669"/>
    <property type="project" value="TreeGrafter"/>
</dbReference>
<dbReference type="GO" id="GO:0000973">
    <property type="term" value="P:post-transcriptional tethering of RNA polymerase II gene DNA at nuclear periphery"/>
    <property type="evidence" value="ECO:0007669"/>
    <property type="project" value="TreeGrafter"/>
</dbReference>
<dbReference type="GO" id="GO:0048573">
    <property type="term" value="P:photoperiodism, flowering"/>
    <property type="evidence" value="ECO:0007669"/>
    <property type="project" value="UniProtKB-ARBA"/>
</dbReference>
<evidence type="ECO:0000259" key="12">
    <source>
        <dbReference type="PROSITE" id="PS51434"/>
    </source>
</evidence>
<dbReference type="EnsemblPlants" id="LPERR12G03740.2">
    <property type="protein sequence ID" value="LPERR12G03740.2"/>
    <property type="gene ID" value="LPERR12G03740"/>
</dbReference>
<dbReference type="GO" id="GO:0034398">
    <property type="term" value="P:telomere tethering at nuclear periphery"/>
    <property type="evidence" value="ECO:0007669"/>
    <property type="project" value="TreeGrafter"/>
</dbReference>
<evidence type="ECO:0000256" key="9">
    <source>
        <dbReference type="ARBA" id="ARBA00065263"/>
    </source>
</evidence>
<feature type="region of interest" description="Disordered" evidence="11">
    <location>
        <begin position="223"/>
        <end position="243"/>
    </location>
</feature>
<sequence>MFGSSNNPFGQPSTSPFGQTSSSPFGTQTGFGQASTTASNPFAPKPFGSPTTTFGAQTGSSPFGATSTGAFGQPSTPAFGATSTGAFGQPSTPAFGTTSTGAFGQPSTPAFGATSTGAFGQLSTPAFGVTSTGAFGQPSTPAFGVTSTGAFGQPSTPSPSPFGSSTPGSSLFGQKPSFGSFGSSPGQSSAFGGTFQQTQSAFGSSTFGAASFGSTTTPSFGATTTPAFGTTAPPFGSTGFGSSTTPGFGSSGVAFGASSSGTSTGAFSFGSSQSFGQTSSTFGSTPFGTTPSPFGAQPSPFGSQAAAPAFGNQAGGTRIQPYALTPDPDSATSGTQPAAKLVSISAMEAYKAKSHEELRLEDYQRGDKGGPNPSVTPATAPNFPSPLNPPNPTNPFSSTPPNNPFTSSNPSIGFGSAPSPSPFTSTTNSTLFSQTSSSLSANSTFPSPIASTTNSTLFSQPSSSLSANSTFPSSFGTAGINPNSFSTGSATNTQSTGLFSTSPGFAQQPLNTQPLSGFGSSTSALSTGNLFSTPTPGMTGGLFGSMPSPNSTTPTFQQFAPSQTSSMFSFQPPVQTARTGGFSGIPNTMNQAHIGEPTASQTNMVMQPRFVTNPFGTLPTMPQVDLGNGGSAPSVQYGISSLPVAEKPPMSRMPSSMVVPRHLSQRRIKLLPRKYNPTSDGKVPFFADDEESPATPKADAFFIPRENPRNLVIRPIDQWPSRGAVDRQQIPNNSADIDKGALAGSEFNNTAVSPTRSTAIESSIHCDDQTPNEPETLTRHGNGASIERLVPKLVHADYYTEPGLGELAAKERAEPGYCSRVRDFAVGRHGYGSIKFIGETDVRGLDLESIVEFNNREVIVYKDDSKKPPVGEGLNKPAVVTLLNIKCMNKKTSEQYTEGPRIDKYKEMLVKKAEEQGAEFISFDAAKGEWKFRVKHFSSNLSARRRRRRRRRCKSPPPFLPHAAQPSPDPNRPRQSTPRRRFHLPPRRGGEWEEEEWDREAAAAAGLVPKQATMFGSSNPFGQSSTSPFGQTSSNPFGAQTGFGQASTSTSNPFAPKPFGSPTTTFGAQTGSSPFGATSTGAFGQPSTPAFGSTSTGAFGQPSTPAFGATSAGTFGQPSTPAFGTPSSSPFGSSTPAFGASPAPAFGATSSTFGSGHVHNNPHICRIIVWTKAKLWWFWFLSWPVQCFWWYIPAIATSIWYQHFWCIKHPGLWHHNYSILWRYNYTFLWHNHPSVWFNINIFIRCYQFASIWYYRLWIFRNPSLRCKQHSRIWSFKLSFIWHIDYFGSSPSFGQTTSTFGSTPFGTSTSPFGTQTSPFGSQTAAPTFGQTSFGNQAGGTRIQPYSQTPDADSATSGAQPTAKLDSISAMEAYKSKSHEELRWEDYQRGDKGGPNPSGTPAVTPSFPSTLNNQFPQNTSNAFPSTSVNNPFAAKPSTGFGSTSTSLFNSPFNSTQAASSSPFASTTSSPLFTQTSSPLFANSTPGFASSSPFSTSLTNPSSFSTGLSLVNTQSAGLFSSSPAFAQQPFTQSSTGFGSSTPAFSTGSLFSTPTPGMTGGLFGSTPSFFSTPTFQQPAPAPTPNMFSFQPPAQTAPTGGFPGISNTMNQAPFGQPTPGQSNMVMQPALVTNPFGTLPAMPQMSIGNGGSAPSVQYGISSLPVAEKPLTSRTSLSMVVPRHLSQRRIKLLPRKYNPISDGKVPFFADDEESPATPKADAFFIPRENPRNLIIRPIDQWPSRATVDRKPIPKNSADADKQKGALAETVFNKNVISPTKPTSIENGIHRDDHASNESETMTMDGNGTSVERLVPKLVHADYYTEPSLGELAAKERAEPGYCSRVRDFAVGRHNYGSIKFIGETDVRGLDLESIVEFNYREVIVYKDDSKKPPVGEGLNKPAVVTLLNIKCMNKKTGDQYTEGPRVDKYKEILVKKAEEQGAEFISFDAAKGEWKFKVKHFSSYGFGEAEINSC</sequence>
<dbReference type="GO" id="GO:0044614">
    <property type="term" value="C:nuclear pore cytoplasmic filaments"/>
    <property type="evidence" value="ECO:0007669"/>
    <property type="project" value="TreeGrafter"/>
</dbReference>
<dbReference type="FunFam" id="1.10.10.2360:FF:000001">
    <property type="entry name" value="Nuclear pore complex protein Nup98-Nup96"/>
    <property type="match status" value="2"/>
</dbReference>
<dbReference type="FunFam" id="3.30.1610.10:FF:000002">
    <property type="entry name" value="nuclear pore complex protein NUP98A"/>
    <property type="match status" value="2"/>
</dbReference>
<feature type="region of interest" description="Disordered" evidence="11">
    <location>
        <begin position="1"/>
        <end position="109"/>
    </location>
</feature>
<evidence type="ECO:0000313" key="14">
    <source>
        <dbReference type="Proteomes" id="UP000032180"/>
    </source>
</evidence>
<feature type="region of interest" description="Disordered" evidence="11">
    <location>
        <begin position="1013"/>
        <end position="1111"/>
    </location>
</feature>
<dbReference type="Gene3D" id="3.30.1610.10">
    <property type="entry name" value="Peptidase S59, nucleoporin"/>
    <property type="match status" value="2"/>
</dbReference>
<keyword evidence="14" id="KW-1185">Reference proteome</keyword>
<reference evidence="13 14" key="1">
    <citation type="submission" date="2012-08" db="EMBL/GenBank/DDBJ databases">
        <title>Oryza genome evolution.</title>
        <authorList>
            <person name="Wing R.A."/>
        </authorList>
    </citation>
    <scope>NUCLEOTIDE SEQUENCE</scope>
</reference>
<evidence type="ECO:0000256" key="3">
    <source>
        <dbReference type="ARBA" id="ARBA00022448"/>
    </source>
</evidence>
<comment type="subunit">
    <text evidence="9">Part of the nuclear pore complex (NPC). The NPC has an eight-fold symmetrical structure comprising a central transport channel and two rings, the cytoplasmic and nuclear rings, to which eight filaments are attached. The cytoplasmic filaments have loose ends, while the nuclear filaments are joined in a distal ring, forming a nuclear basket. NPCs are highly dynamic in configuration and composition, and can be devided in 3 subcomplexes, the NUP62 subcomplex, the NUP107-160 subcomplex and the NUP93 subcomplex, containing approximately 30 different nucleoporin proteins.</text>
</comment>
<keyword evidence="7" id="KW-0906">Nuclear pore complex</keyword>